<dbReference type="InterPro" id="IPR050153">
    <property type="entry name" value="Metal_Ion_Import_ABC"/>
</dbReference>
<dbReference type="Gene3D" id="3.40.50.300">
    <property type="entry name" value="P-loop containing nucleotide triphosphate hydrolases"/>
    <property type="match status" value="1"/>
</dbReference>
<dbReference type="SMART" id="SM00382">
    <property type="entry name" value="AAA"/>
    <property type="match status" value="1"/>
</dbReference>
<dbReference type="InterPro" id="IPR017871">
    <property type="entry name" value="ABC_transporter-like_CS"/>
</dbReference>
<evidence type="ECO:0000313" key="5">
    <source>
        <dbReference type="EMBL" id="TGE38099.1"/>
    </source>
</evidence>
<dbReference type="GO" id="GO:0005524">
    <property type="term" value="F:ATP binding"/>
    <property type="evidence" value="ECO:0007669"/>
    <property type="project" value="UniProtKB-KW"/>
</dbReference>
<keyword evidence="6" id="KW-1185">Reference proteome</keyword>
<keyword evidence="1" id="KW-0813">Transport</keyword>
<dbReference type="PROSITE" id="PS50893">
    <property type="entry name" value="ABC_TRANSPORTER_2"/>
    <property type="match status" value="1"/>
</dbReference>
<evidence type="ECO:0000256" key="3">
    <source>
        <dbReference type="ARBA" id="ARBA00022840"/>
    </source>
</evidence>
<evidence type="ECO:0000313" key="6">
    <source>
        <dbReference type="Proteomes" id="UP000298460"/>
    </source>
</evidence>
<dbReference type="Proteomes" id="UP000298460">
    <property type="component" value="Unassembled WGS sequence"/>
</dbReference>
<dbReference type="InterPro" id="IPR027417">
    <property type="entry name" value="P-loop_NTPase"/>
</dbReference>
<evidence type="ECO:0000259" key="4">
    <source>
        <dbReference type="PROSITE" id="PS50893"/>
    </source>
</evidence>
<feature type="domain" description="ABC transporter" evidence="4">
    <location>
        <begin position="3"/>
        <end position="239"/>
    </location>
</feature>
<sequence>MILEVKNGYYGYTTDNLLQDISFTLGEKEIMTILGQNGIGKTTILKCVTGILKWRQGQTLINGQSMGSSREAQKQIPIGYVPQAHGLSFPYTVRELVIMGRARHIGLFSVPSKKDKIIVDQAIDEVGITSIRDKSCTQLSGGQLQLVFIARALASEPKVLVLDEPESHLDFRNQFIIINLIMRLVRERGLSCIMNTHYPEHALRMSHTTLLLGQNSYLFGRTKEIITEKRVEEYFGIKAKILPVPYKGEEIKAFVVLDNI</sequence>
<keyword evidence="2" id="KW-0547">Nucleotide-binding</keyword>
<keyword evidence="3 5" id="KW-0067">ATP-binding</keyword>
<dbReference type="EMBL" id="SPQQ01000003">
    <property type="protein sequence ID" value="TGE38099.1"/>
    <property type="molecule type" value="Genomic_DNA"/>
</dbReference>
<dbReference type="PROSITE" id="PS00211">
    <property type="entry name" value="ABC_TRANSPORTER_1"/>
    <property type="match status" value="1"/>
</dbReference>
<comment type="caution">
    <text evidence="5">The sequence shown here is derived from an EMBL/GenBank/DDBJ whole genome shotgun (WGS) entry which is preliminary data.</text>
</comment>
<dbReference type="InterPro" id="IPR003439">
    <property type="entry name" value="ABC_transporter-like_ATP-bd"/>
</dbReference>
<gene>
    <name evidence="5" type="ORF">E4K67_08925</name>
</gene>
<accession>A0A4Z0R6T1</accession>
<dbReference type="GO" id="GO:0016887">
    <property type="term" value="F:ATP hydrolysis activity"/>
    <property type="evidence" value="ECO:0007669"/>
    <property type="project" value="InterPro"/>
</dbReference>
<dbReference type="OrthoDB" id="9776369at2"/>
<organism evidence="5 6">
    <name type="scientific">Desulfosporosinus fructosivorans</name>
    <dbReference type="NCBI Taxonomy" id="2018669"/>
    <lineage>
        <taxon>Bacteria</taxon>
        <taxon>Bacillati</taxon>
        <taxon>Bacillota</taxon>
        <taxon>Clostridia</taxon>
        <taxon>Eubacteriales</taxon>
        <taxon>Desulfitobacteriaceae</taxon>
        <taxon>Desulfosporosinus</taxon>
    </lineage>
</organism>
<name>A0A4Z0R6T1_9FIRM</name>
<dbReference type="AlphaFoldDB" id="A0A4Z0R6T1"/>
<protein>
    <submittedName>
        <fullName evidence="5">ABC transporter ATP-binding protein</fullName>
    </submittedName>
</protein>
<dbReference type="PANTHER" id="PTHR42734:SF19">
    <property type="entry name" value="IRON COMPOUNDS ABC TRANSPORTER, ATP-BINDING PROTEIN"/>
    <property type="match status" value="1"/>
</dbReference>
<dbReference type="Pfam" id="PF00005">
    <property type="entry name" value="ABC_tran"/>
    <property type="match status" value="1"/>
</dbReference>
<dbReference type="PANTHER" id="PTHR42734">
    <property type="entry name" value="METAL TRANSPORT SYSTEM ATP-BINDING PROTEIN TM_0124-RELATED"/>
    <property type="match status" value="1"/>
</dbReference>
<dbReference type="SUPFAM" id="SSF52540">
    <property type="entry name" value="P-loop containing nucleoside triphosphate hydrolases"/>
    <property type="match status" value="1"/>
</dbReference>
<reference evidence="5 6" key="1">
    <citation type="submission" date="2019-03" db="EMBL/GenBank/DDBJ databases">
        <title>Draft Genome Sequence of Desulfosporosinus fructosivorans Strain 63.6F, Isolated from Marine Sediment in the Baltic Sea.</title>
        <authorList>
            <person name="Hausmann B."/>
            <person name="Vandieken V."/>
            <person name="Pjevac P."/>
            <person name="Schreck K."/>
            <person name="Herbold C.W."/>
            <person name="Loy A."/>
        </authorList>
    </citation>
    <scope>NUCLEOTIDE SEQUENCE [LARGE SCALE GENOMIC DNA]</scope>
    <source>
        <strain evidence="5 6">63.6F</strain>
    </source>
</reference>
<dbReference type="InterPro" id="IPR003593">
    <property type="entry name" value="AAA+_ATPase"/>
</dbReference>
<evidence type="ECO:0000256" key="2">
    <source>
        <dbReference type="ARBA" id="ARBA00022741"/>
    </source>
</evidence>
<proteinExistence type="predicted"/>
<evidence type="ECO:0000256" key="1">
    <source>
        <dbReference type="ARBA" id="ARBA00022448"/>
    </source>
</evidence>
<dbReference type="RefSeq" id="WP_135546080.1">
    <property type="nucleotide sequence ID" value="NZ_SPQQ01000003.1"/>
</dbReference>
<dbReference type="FunFam" id="3.40.50.300:FF:000134">
    <property type="entry name" value="Iron-enterobactin ABC transporter ATP-binding protein"/>
    <property type="match status" value="1"/>
</dbReference>